<keyword evidence="2" id="KW-0489">Methyltransferase</keyword>
<comment type="similarity">
    <text evidence="1">Belongs to the N(4)/N(6)-methyltransferase family.</text>
</comment>
<dbReference type="AlphaFoldDB" id="A0A0F9SDS3"/>
<dbReference type="PANTHER" id="PTHR13370:SF3">
    <property type="entry name" value="TRNA (GUANINE(10)-N2)-METHYLTRANSFERASE HOMOLOG"/>
    <property type="match status" value="1"/>
</dbReference>
<dbReference type="PRINTS" id="PR00508">
    <property type="entry name" value="S21N4MTFRASE"/>
</dbReference>
<dbReference type="GO" id="GO:0003677">
    <property type="term" value="F:DNA binding"/>
    <property type="evidence" value="ECO:0007669"/>
    <property type="project" value="InterPro"/>
</dbReference>
<evidence type="ECO:0000256" key="2">
    <source>
        <dbReference type="ARBA" id="ARBA00022603"/>
    </source>
</evidence>
<dbReference type="InterPro" id="IPR001091">
    <property type="entry name" value="RM_Methyltransferase"/>
</dbReference>
<reference evidence="5" key="1">
    <citation type="journal article" date="2015" name="Nature">
        <title>Complex archaea that bridge the gap between prokaryotes and eukaryotes.</title>
        <authorList>
            <person name="Spang A."/>
            <person name="Saw J.H."/>
            <person name="Jorgensen S.L."/>
            <person name="Zaremba-Niedzwiedzka K."/>
            <person name="Martijn J."/>
            <person name="Lind A.E."/>
            <person name="van Eijk R."/>
            <person name="Schleper C."/>
            <person name="Guy L."/>
            <person name="Ettema T.J."/>
        </authorList>
    </citation>
    <scope>NUCLEOTIDE SEQUENCE</scope>
</reference>
<feature type="domain" description="DNA methylase N-4/N-6" evidence="4">
    <location>
        <begin position="23"/>
        <end position="144"/>
    </location>
</feature>
<dbReference type="InterPro" id="IPR002941">
    <property type="entry name" value="DNA_methylase_N4/N6"/>
</dbReference>
<dbReference type="Pfam" id="PF01555">
    <property type="entry name" value="N6_N4_Mtase"/>
    <property type="match status" value="2"/>
</dbReference>
<proteinExistence type="inferred from homology"/>
<evidence type="ECO:0000259" key="4">
    <source>
        <dbReference type="Pfam" id="PF01555"/>
    </source>
</evidence>
<feature type="domain" description="DNA methylase N-4/N-6" evidence="4">
    <location>
        <begin position="372"/>
        <end position="460"/>
    </location>
</feature>
<organism evidence="5">
    <name type="scientific">marine sediment metagenome</name>
    <dbReference type="NCBI Taxonomy" id="412755"/>
    <lineage>
        <taxon>unclassified sequences</taxon>
        <taxon>metagenomes</taxon>
        <taxon>ecological metagenomes</taxon>
    </lineage>
</organism>
<accession>A0A0F9SDS3</accession>
<comment type="caution">
    <text evidence="5">The sequence shown here is derived from an EMBL/GenBank/DDBJ whole genome shotgun (WGS) entry which is preliminary data.</text>
</comment>
<dbReference type="SUPFAM" id="SSF53335">
    <property type="entry name" value="S-adenosyl-L-methionine-dependent methyltransferases"/>
    <property type="match status" value="1"/>
</dbReference>
<name>A0A0F9SDS3_9ZZZZ</name>
<dbReference type="Gene3D" id="3.40.50.150">
    <property type="entry name" value="Vaccinia Virus protein VP39"/>
    <property type="match status" value="2"/>
</dbReference>
<dbReference type="GO" id="GO:0032259">
    <property type="term" value="P:methylation"/>
    <property type="evidence" value="ECO:0007669"/>
    <property type="project" value="UniProtKB-KW"/>
</dbReference>
<keyword evidence="3" id="KW-0808">Transferase</keyword>
<dbReference type="InterPro" id="IPR029063">
    <property type="entry name" value="SAM-dependent_MTases_sf"/>
</dbReference>
<evidence type="ECO:0000256" key="1">
    <source>
        <dbReference type="ARBA" id="ARBA00006594"/>
    </source>
</evidence>
<dbReference type="GO" id="GO:0008170">
    <property type="term" value="F:N-methyltransferase activity"/>
    <property type="evidence" value="ECO:0007669"/>
    <property type="project" value="InterPro"/>
</dbReference>
<dbReference type="GO" id="GO:0005737">
    <property type="term" value="C:cytoplasm"/>
    <property type="evidence" value="ECO:0007669"/>
    <property type="project" value="TreeGrafter"/>
</dbReference>
<gene>
    <name evidence="5" type="ORF">LCGC14_0465640</name>
</gene>
<sequence>MEQNKLIQGDCIEEMNKLEENSVDAIITDPPYGIGFMGKEWDNFKPEHIQEAMENDVRPKKGIASTRTSNTAGTYDLSLNANQKFQLWFSQVATECLRVLKPGGFLLSFGGTRTYHRLVCGIEDAGFEIRDTIMWLYGSGFPKSLNIGKQIDKIQGNEREVIGEKIRGDVEKSKQGVTFAGADANKNNKDIFGYGKEILTKGNSEWEGWGTAFKPACEPIVVARKPLSEKNVALNILKWGTGGINIDESRIGTEERTNPQAGFIRRGRTDEEVFGGVDKNKPKENVSVQGRFPANIILDEEAGKMLDEQAPLTGAFAPVKSGQKGFGGEIYGKYESGGDDGKTFHNEKLQGASRFFYCAKASKSERNYGCEELEKKEKSGSYKFREDGSLDGKPTQAKANTHPTVKPIKLMEYLVKLISKKGATILDPFLGSGTTAIACLKNNRKFIGIEKENEYVKISNARIKPYLEQRTLMSSEKKK</sequence>
<evidence type="ECO:0000256" key="3">
    <source>
        <dbReference type="ARBA" id="ARBA00022679"/>
    </source>
</evidence>
<dbReference type="EMBL" id="LAZR01000485">
    <property type="protein sequence ID" value="KKN67010.1"/>
    <property type="molecule type" value="Genomic_DNA"/>
</dbReference>
<protein>
    <recommendedName>
        <fullName evidence="4">DNA methylase N-4/N-6 domain-containing protein</fullName>
    </recommendedName>
</protein>
<dbReference type="PROSITE" id="PS00092">
    <property type="entry name" value="N6_MTASE"/>
    <property type="match status" value="1"/>
</dbReference>
<dbReference type="InterPro" id="IPR002052">
    <property type="entry name" value="DNA_methylase_N6_adenine_CS"/>
</dbReference>
<dbReference type="PANTHER" id="PTHR13370">
    <property type="entry name" value="RNA METHYLASE-RELATED"/>
    <property type="match status" value="1"/>
</dbReference>
<evidence type="ECO:0000313" key="5">
    <source>
        <dbReference type="EMBL" id="KKN67010.1"/>
    </source>
</evidence>